<keyword evidence="3" id="KW-1185">Reference proteome</keyword>
<feature type="transmembrane region" description="Helical" evidence="1">
    <location>
        <begin position="6"/>
        <end position="26"/>
    </location>
</feature>
<dbReference type="EMBL" id="JAMQOQ010000001">
    <property type="protein sequence ID" value="MDS0293084.1"/>
    <property type="molecule type" value="Genomic_DNA"/>
</dbReference>
<protein>
    <submittedName>
        <fullName evidence="2">Uncharacterized protein</fullName>
    </submittedName>
</protein>
<proteinExistence type="predicted"/>
<sequence>MERLYVYSGALAVIGVSVGSPAVRSLAAGDRSIPVLLVAVGGGWMVVGAVYESLRTDPDEFRVPAAVLFALVGAACLSLLGTLLSALSGA</sequence>
<name>A0ABU2FX19_9EURY</name>
<dbReference type="RefSeq" id="WP_310926912.1">
    <property type="nucleotide sequence ID" value="NZ_JAMQOQ010000001.1"/>
</dbReference>
<gene>
    <name evidence="2" type="ORF">NDI79_02725</name>
</gene>
<keyword evidence="1" id="KW-0812">Transmembrane</keyword>
<evidence type="ECO:0000313" key="2">
    <source>
        <dbReference type="EMBL" id="MDS0293084.1"/>
    </source>
</evidence>
<comment type="caution">
    <text evidence="2">The sequence shown here is derived from an EMBL/GenBank/DDBJ whole genome shotgun (WGS) entry which is preliminary data.</text>
</comment>
<evidence type="ECO:0000256" key="1">
    <source>
        <dbReference type="SAM" id="Phobius"/>
    </source>
</evidence>
<evidence type="ECO:0000313" key="3">
    <source>
        <dbReference type="Proteomes" id="UP001254813"/>
    </source>
</evidence>
<feature type="transmembrane region" description="Helical" evidence="1">
    <location>
        <begin position="63"/>
        <end position="87"/>
    </location>
</feature>
<feature type="transmembrane region" description="Helical" evidence="1">
    <location>
        <begin position="33"/>
        <end position="51"/>
    </location>
</feature>
<reference evidence="2 3" key="1">
    <citation type="submission" date="2022-06" db="EMBL/GenBank/DDBJ databases">
        <title>Halogeometricum sp. a new haloarchaeum isolate from saline soil.</title>
        <authorList>
            <person name="Strakova D."/>
            <person name="Galisteo C."/>
            <person name="Sanchez-Porro C."/>
            <person name="Ventosa A."/>
        </authorList>
    </citation>
    <scope>NUCLEOTIDE SEQUENCE [LARGE SCALE GENOMIC DNA]</scope>
    <source>
        <strain evidence="3">S3BR25-2</strain>
    </source>
</reference>
<dbReference type="Proteomes" id="UP001254813">
    <property type="component" value="Unassembled WGS sequence"/>
</dbReference>
<accession>A0ABU2FX19</accession>
<keyword evidence="1" id="KW-1133">Transmembrane helix</keyword>
<keyword evidence="1" id="KW-0472">Membrane</keyword>
<organism evidence="2 3">
    <name type="scientific">Halogeometricum luteum</name>
    <dbReference type="NCBI Taxonomy" id="2950537"/>
    <lineage>
        <taxon>Archaea</taxon>
        <taxon>Methanobacteriati</taxon>
        <taxon>Methanobacteriota</taxon>
        <taxon>Stenosarchaea group</taxon>
        <taxon>Halobacteria</taxon>
        <taxon>Halobacteriales</taxon>
        <taxon>Haloferacaceae</taxon>
        <taxon>Halogeometricum</taxon>
    </lineage>
</organism>